<feature type="region of interest" description="Disordered" evidence="2">
    <location>
        <begin position="692"/>
        <end position="713"/>
    </location>
</feature>
<organism evidence="3 4">
    <name type="scientific">Nicrophorus vespilloides</name>
    <name type="common">Boreal carrion beetle</name>
    <dbReference type="NCBI Taxonomy" id="110193"/>
    <lineage>
        <taxon>Eukaryota</taxon>
        <taxon>Metazoa</taxon>
        <taxon>Ecdysozoa</taxon>
        <taxon>Arthropoda</taxon>
        <taxon>Hexapoda</taxon>
        <taxon>Insecta</taxon>
        <taxon>Pterygota</taxon>
        <taxon>Neoptera</taxon>
        <taxon>Endopterygota</taxon>
        <taxon>Coleoptera</taxon>
        <taxon>Polyphaga</taxon>
        <taxon>Staphyliniformia</taxon>
        <taxon>Silphidae</taxon>
        <taxon>Nicrophorinae</taxon>
        <taxon>Nicrophorus</taxon>
    </lineage>
</organism>
<feature type="compositionally biased region" description="Polar residues" evidence="2">
    <location>
        <begin position="1311"/>
        <end position="1324"/>
    </location>
</feature>
<feature type="region of interest" description="Disordered" evidence="2">
    <location>
        <begin position="1305"/>
        <end position="1324"/>
    </location>
</feature>
<feature type="region of interest" description="Disordered" evidence="2">
    <location>
        <begin position="637"/>
        <end position="662"/>
    </location>
</feature>
<feature type="region of interest" description="Disordered" evidence="2">
    <location>
        <begin position="875"/>
        <end position="897"/>
    </location>
</feature>
<feature type="region of interest" description="Disordered" evidence="2">
    <location>
        <begin position="816"/>
        <end position="840"/>
    </location>
</feature>
<evidence type="ECO:0000313" key="3">
    <source>
        <dbReference type="Proteomes" id="UP000695000"/>
    </source>
</evidence>
<feature type="compositionally biased region" description="Polar residues" evidence="2">
    <location>
        <begin position="521"/>
        <end position="537"/>
    </location>
</feature>
<protein>
    <submittedName>
        <fullName evidence="4">Uncharacterized protein LOC108566026</fullName>
    </submittedName>
</protein>
<feature type="region of interest" description="Disordered" evidence="2">
    <location>
        <begin position="110"/>
        <end position="131"/>
    </location>
</feature>
<keyword evidence="3" id="KW-1185">Reference proteome</keyword>
<feature type="compositionally biased region" description="Polar residues" evidence="2">
    <location>
        <begin position="345"/>
        <end position="360"/>
    </location>
</feature>
<evidence type="ECO:0000256" key="1">
    <source>
        <dbReference type="SAM" id="Coils"/>
    </source>
</evidence>
<dbReference type="Proteomes" id="UP000695000">
    <property type="component" value="Unplaced"/>
</dbReference>
<proteinExistence type="predicted"/>
<gene>
    <name evidence="4" type="primary">LOC108566026</name>
</gene>
<feature type="compositionally biased region" description="Polar residues" evidence="2">
    <location>
        <begin position="1345"/>
        <end position="1356"/>
    </location>
</feature>
<feature type="region of interest" description="Disordered" evidence="2">
    <location>
        <begin position="444"/>
        <end position="487"/>
    </location>
</feature>
<feature type="compositionally biased region" description="Polar residues" evidence="2">
    <location>
        <begin position="1382"/>
        <end position="1395"/>
    </location>
</feature>
<accession>A0ABM1N312</accession>
<reference evidence="4" key="1">
    <citation type="submission" date="2025-08" db="UniProtKB">
        <authorList>
            <consortium name="RefSeq"/>
        </authorList>
    </citation>
    <scope>IDENTIFICATION</scope>
    <source>
        <tissue evidence="4">Whole Larva</tissue>
    </source>
</reference>
<sequence>MFSHKKRHSRLPGRISSVIDNKFVYKDGYKLKKEIADIVQKDIKFSNNLFVKLIDIKLHTKDAGSKSKNASNRHLRGVSQSKEESPDPCFSHNSKRIPKNKLDIQSVSMMTKSKNKSKPKEEVPSTQTISKKKKWKRSNVVDCSLTPITSKHHFFTGYTIPTLHPTLTRNKSRLQNIEDAHLHCRSTLKTNIHQPETTILNTESNNKLLDNSQQVQLEVGCSKVDAESKQISAVKPVQRVQRKTRQNSSDDKAIEERSISSCNAKNIIRKPEISKLDAQTKNKERKLKTTQCKVPIESKYAITGKTELLESDGNFMKKNFRTTITLKSVPISTGSSKKKRRKSTQNNEAIESETNLLTSNKSEKPESVKDEKPDAVLSSNLAEGNIVENKPEFDKSKKKRRRSTIEDTVAELSVNIETKRKRVSTSRTLDQKIADAFKDTAHEEIPTSNKSITKQRRSTRHNDTVQSKIDETKIEPARNKRRRSIKDDNIGESKLEIDKDTIKIKPVNKITSNIVDKQIATSNNYTKTEPNPETVPSRNKKTRHQSTPLEKLETELQNKRNDNDGKSVDKLTSKTKHKKITVGDYVTKPEPISAPVNKNKRKHRSSTQLEELKPDNKDKFDIRLDNKFTTGAVDKMHVKKKRRGQSSQFEDNFESELNKEEDQLDRKSIYKLASNNIEQQITRDVTKTEANTINVKKKKKRRPSTQLEDNIESVPNTKPTLITAKRERRKSSQLDKLESELKNEEADLEGNSVNKLASNNIDQRIRLVDVPKTEPILIPGKRKSRRKSTQLEDNLETELKKEEADFDGNSINKLTTRKSRRKSTQLEDSLETKLKKEEVDPDGNSINKLVLNIVDQAISSDADVPKTEPVLIPAKRKSRRKSTQLQDNLETELKKEEANLDGNSVNKLPLSNIDQRITSVVDVPKTEPIPILTKRERRRKLTQLEDNLESELEEIEAGLDEKPISKPVLKKKNKNQTSKLNDFNIKDTNIINSNTEDQKTRNYIVDTKSETFSLSARSSSCESKYGERILDSMLKCKKDEPANVNDSKKDISNDINLYKSKKFEDATDSKVKGTKEEVKMKSLYVNIPNILDHQHAIKSIHVGRKDRKINRYSGLYSDVFKFDADHNKNKAVTTLASIAKEKHVNGSLDNIRTKTSSRKLLHNYNYKIESHNEVDDKIIVPNVSVSKRKEKYREREINNDKTATKCSQPRQDVIMVDTRAPKAEVSFNNEKIENSQINCVLGLECELPAGIQSESPLGSPTDIVKSISNNNNEGNIKCTTGICEATFRMFKSASDNNILTSKKVHDKRSENLSTSELTNRNEVQQDTQIKSNTLTYISTSIPLEQSEVDGSTTRRQLGSFKIPKKTQIPKVSNDEKSLDHPQVNQSSTGECAFQNPGQKNVVSKRIPSIIKSTDVNSDLRSKLNMLRSIKANRAYDEISIYASTELESDLELDVSPEDLEIFDNLEEDTNESKVQKDFLNNSSIGQLVGAPLCTSTPIVPNPIVTNWLHGCKPSSKGEMIPILKMTCRSFNHCVKPGCTYLHSLPRIFFEIMFESTHEQLTTMTWFLFKNCNMLVARFVIPVMCQVYSANNDDSALIYLVHQLFKTGSSTTPDKFFFIQQILTALSSMLNHKYTFSKAVQTLLHSKLYYRNYSLPDILLSCILMKQDVLKHHWSLIKLVLNNNVNIISPQNINCILEETIAENYEHLYNDVYRYLLQDNPTNILKVRPQLFLDFKTHHRSFEKYQTPIPARPPSATSFSIISNVSEISYNEISVEDAKIIATTISDGTVASFIDVIKKNSVDDFHSSVVTHCISQLTKEDLFLAFHNFLLEVVEYSKVNEYCPKLFKLLNNLIFNSLLYYNIYKLYKEAGEMLVSVSIDELLQCKWYANNNYKSNMQTTDQKLVFIIKFLARGRYFEEAFQLITRPDFELDNKCKKELYNYKTIIVKEFIDLTLDDDYHDYRNIIDYFIKNYPTVCHDSGIWRSYNKYLIKHLNENRSSSILQEFEFLKKNYANVRPFVLRAVLVELWKRTGILSVFPLYEYCCKRKIYTQQIGLEGHITVWSNTLVEEVTITFQAFILKMLKGKTIPRPLKMVVQNSEETDEDDMIPKCFKNSVLDAQLKIILGLSKASPPISLKASPIILLNYEIVKRSMEIMRRMIPINAV</sequence>
<feature type="region of interest" description="Disordered" evidence="2">
    <location>
        <begin position="588"/>
        <end position="617"/>
    </location>
</feature>
<feature type="compositionally biased region" description="Basic and acidic residues" evidence="2">
    <location>
        <begin position="361"/>
        <end position="374"/>
    </location>
</feature>
<feature type="region of interest" description="Disordered" evidence="2">
    <location>
        <begin position="1345"/>
        <end position="1395"/>
    </location>
</feature>
<dbReference type="RefSeq" id="XP_017781212.1">
    <property type="nucleotide sequence ID" value="XM_017925723.1"/>
</dbReference>
<keyword evidence="1" id="KW-0175">Coiled coil</keyword>
<feature type="region of interest" description="Disordered" evidence="2">
    <location>
        <begin position="63"/>
        <end position="96"/>
    </location>
</feature>
<feature type="coiled-coil region" evidence="1">
    <location>
        <begin position="727"/>
        <end position="754"/>
    </location>
</feature>
<feature type="compositionally biased region" description="Basic and acidic residues" evidence="2">
    <location>
        <begin position="550"/>
        <end position="572"/>
    </location>
</feature>
<evidence type="ECO:0000256" key="2">
    <source>
        <dbReference type="SAM" id="MobiDB-lite"/>
    </source>
</evidence>
<feature type="region of interest" description="Disordered" evidence="2">
    <location>
        <begin position="521"/>
        <end position="575"/>
    </location>
</feature>
<dbReference type="GeneID" id="108566026"/>
<feature type="compositionally biased region" description="Basic and acidic residues" evidence="2">
    <location>
        <begin position="460"/>
        <end position="478"/>
    </location>
</feature>
<feature type="compositionally biased region" description="Polar residues" evidence="2">
    <location>
        <begin position="704"/>
        <end position="713"/>
    </location>
</feature>
<feature type="region of interest" description="Disordered" evidence="2">
    <location>
        <begin position="235"/>
        <end position="256"/>
    </location>
</feature>
<evidence type="ECO:0000313" key="4">
    <source>
        <dbReference type="RefSeq" id="XP_017781212.1"/>
    </source>
</evidence>
<feature type="coiled-coil region" evidence="1">
    <location>
        <begin position="934"/>
        <end position="961"/>
    </location>
</feature>
<feature type="region of interest" description="Disordered" evidence="2">
    <location>
        <begin position="331"/>
        <end position="404"/>
    </location>
</feature>
<name>A0ABM1N312_NICVS</name>